<dbReference type="SMR" id="K8ESG0"/>
<dbReference type="OrthoDB" id="10003345at2759"/>
<dbReference type="SMART" id="SM00252">
    <property type="entry name" value="SH2"/>
    <property type="match status" value="1"/>
</dbReference>
<dbReference type="InterPro" id="IPR036860">
    <property type="entry name" value="SH2_dom_sf"/>
</dbReference>
<name>K8ESG0_CAEEL</name>
<dbReference type="KEGG" id="cel:CELE_F13B12.6"/>
<dbReference type="Proteomes" id="UP000001940">
    <property type="component" value="Chromosome IV"/>
</dbReference>
<dbReference type="Pfam" id="PF00017">
    <property type="entry name" value="SH2"/>
    <property type="match status" value="1"/>
</dbReference>
<dbReference type="CTD" id="177933"/>
<dbReference type="PeptideAtlas" id="K8ESG0"/>
<evidence type="ECO:0000256" key="1">
    <source>
        <dbReference type="PROSITE-ProRule" id="PRU00191"/>
    </source>
</evidence>
<accession>K8ESG0</accession>
<dbReference type="Reactome" id="R-CEL-4420097">
    <property type="pathway name" value="VEGFA-VEGFR2 Pathway"/>
</dbReference>
<keyword evidence="7" id="KW-1267">Proteomics identification</keyword>
<dbReference type="PaxDb" id="6239-F13B12.6"/>
<evidence type="ECO:0000259" key="3">
    <source>
        <dbReference type="PROSITE" id="PS50001"/>
    </source>
</evidence>
<dbReference type="GO" id="GO:0005737">
    <property type="term" value="C:cytoplasm"/>
    <property type="evidence" value="ECO:0000318"/>
    <property type="project" value="GO_Central"/>
</dbReference>
<dbReference type="InterPro" id="IPR000980">
    <property type="entry name" value="SH2"/>
</dbReference>
<dbReference type="RefSeq" id="NP_741483.2">
    <property type="nucleotide sequence ID" value="NM_171414.4"/>
</dbReference>
<dbReference type="FunCoup" id="K8ESG0">
    <property type="interactions" value="81"/>
</dbReference>
<dbReference type="SUPFAM" id="SSF55550">
    <property type="entry name" value="SH2 domain"/>
    <property type="match status" value="1"/>
</dbReference>
<dbReference type="Bgee" id="WBGene00008733">
    <property type="expression patterns" value="Expressed in pharyngeal muscle cell (C elegans) and 4 other cell types or tissues"/>
</dbReference>
<feature type="region of interest" description="Disordered" evidence="2">
    <location>
        <begin position="215"/>
        <end position="247"/>
    </location>
</feature>
<gene>
    <name evidence="4" type="ORF">CELE_F13B12.6</name>
    <name evidence="4 6" type="ORF">F13B12.6</name>
</gene>
<dbReference type="EMBL" id="BX284604">
    <property type="protein sequence ID" value="CCO25895.1"/>
    <property type="molecule type" value="Genomic_DNA"/>
</dbReference>
<keyword evidence="1" id="KW-0727">SH2 domain</keyword>
<dbReference type="PhylomeDB" id="K8ESG0"/>
<feature type="region of interest" description="Disordered" evidence="2">
    <location>
        <begin position="298"/>
        <end position="317"/>
    </location>
</feature>
<organism evidence="4 5">
    <name type="scientific">Caenorhabditis elegans</name>
    <dbReference type="NCBI Taxonomy" id="6239"/>
    <lineage>
        <taxon>Eukaryota</taxon>
        <taxon>Metazoa</taxon>
        <taxon>Ecdysozoa</taxon>
        <taxon>Nematoda</taxon>
        <taxon>Chromadorea</taxon>
        <taxon>Rhabditida</taxon>
        <taxon>Rhabditina</taxon>
        <taxon>Rhabditomorpha</taxon>
        <taxon>Rhabditoidea</taxon>
        <taxon>Rhabditidae</taxon>
        <taxon>Peloderinae</taxon>
        <taxon>Caenorhabditis</taxon>
    </lineage>
</organism>
<dbReference type="AlphaFoldDB" id="K8ESG0"/>
<proteinExistence type="evidence at protein level"/>
<evidence type="ECO:0000313" key="5">
    <source>
        <dbReference type="Proteomes" id="UP000001940"/>
    </source>
</evidence>
<dbReference type="WormBase" id="F13B12.6">
    <property type="protein sequence ID" value="CE46563"/>
    <property type="gene ID" value="WBGene00008733"/>
</dbReference>
<dbReference type="PROSITE" id="PS50001">
    <property type="entry name" value="SH2"/>
    <property type="match status" value="1"/>
</dbReference>
<feature type="domain" description="SH2" evidence="3">
    <location>
        <begin position="395"/>
        <end position="488"/>
    </location>
</feature>
<dbReference type="PANTHER" id="PTHR14388">
    <property type="entry name" value="T CELL-SPECIFIC ADAPTER PROTEIN TSAD"/>
    <property type="match status" value="1"/>
</dbReference>
<evidence type="ECO:0007829" key="7">
    <source>
        <dbReference type="PeptideAtlas" id="K8ESG0"/>
    </source>
</evidence>
<dbReference type="HOGENOM" id="CLU_029296_1_0_1"/>
<dbReference type="PANTHER" id="PTHR14388:SF17">
    <property type="entry name" value="SH2 DOMAIN-CONTAINING PROTEIN"/>
    <property type="match status" value="1"/>
</dbReference>
<dbReference type="GeneID" id="177933"/>
<evidence type="ECO:0000313" key="6">
    <source>
        <dbReference type="WormBase" id="F13B12.6"/>
    </source>
</evidence>
<dbReference type="AGR" id="WB:WBGene00008733"/>
<dbReference type="PRINTS" id="PR00401">
    <property type="entry name" value="SH2DOMAIN"/>
</dbReference>
<sequence>MSILSEILTTGHVDEELLAALDDDQKQLLFCQMRSEQVRKWEAAEADFEKTGPMNRKQKKKGLRWLTGVDGEVWVWVMGDHEKDKTIDEILEEENREKAHALAMRELRAGASDSDEDALMAQLGRLNVIGSIQSSSSQNSHENYDNLYHTDNSSPLLLFQPPPSLRPVLAPQQPPPQIITTTTVSSYSTPQPQKAQLVRGEKPPLLPKPGYFATFSSSTPQTTTYDQGQQPTTTNGFTPHSWNSRAENLHNTNGVRMRAPRLDDGQQVEEVQKRESEIFQSLVEERERLQREAEIMEDRQNPDWEEQERKAREAENAKRELAQKAREKHQQMIRTSESILPALKDHKAGSLREAIKNLPRPPKPKSRAAIIDWFQREELPRGTGLDPKTRAPAPWFHGIISRDQSEVLLTHKPTGSFLVRVSERIWGYTVSYASRDGSFKHFLVEKIKEGYQFLGTNQVVHDELFDLVAYHETAPITAKGAEILKWAVGQPRQPADYNELINVTIQPVNLYGGNSYSSRSIVRTIPTTILNGPVGRF</sequence>
<evidence type="ECO:0000256" key="2">
    <source>
        <dbReference type="SAM" id="MobiDB-lite"/>
    </source>
</evidence>
<reference evidence="4 5" key="1">
    <citation type="journal article" date="1998" name="Science">
        <title>Genome sequence of the nematode C. elegans: a platform for investigating biology.</title>
        <authorList>
            <consortium name="The C. elegans sequencing consortium"/>
            <person name="Sulson J.E."/>
            <person name="Waterston R."/>
        </authorList>
    </citation>
    <scope>NUCLEOTIDE SEQUENCE [LARGE SCALE GENOMIC DNA]</scope>
    <source>
        <strain evidence="4 5">Bristol N2</strain>
    </source>
</reference>
<dbReference type="FunFam" id="3.30.505.10:FF:000096">
    <property type="entry name" value="SH2 domain-containing protein 4B-like"/>
    <property type="match status" value="1"/>
</dbReference>
<dbReference type="InParanoid" id="K8ESG0"/>
<dbReference type="Gene3D" id="3.30.505.10">
    <property type="entry name" value="SH2 domain"/>
    <property type="match status" value="1"/>
</dbReference>
<dbReference type="eggNOG" id="ENOG502QVV5">
    <property type="taxonomic scope" value="Eukaryota"/>
</dbReference>
<keyword evidence="5" id="KW-1185">Reference proteome</keyword>
<evidence type="ECO:0000313" key="4">
    <source>
        <dbReference type="EMBL" id="CCO25895.1"/>
    </source>
</evidence>
<protein>
    <submittedName>
        <fullName evidence="4">SH2 domain-containing protein</fullName>
    </submittedName>
</protein>
<dbReference type="OMA" id="NRMKTYG"/>